<reference evidence="2 3" key="1">
    <citation type="submission" date="2016-10" db="EMBL/GenBank/DDBJ databases">
        <authorList>
            <person name="Varghese N."/>
            <person name="Submissions S."/>
        </authorList>
    </citation>
    <scope>NUCLEOTIDE SEQUENCE [LARGE SCALE GENOMIC DNA]</scope>
    <source>
        <strain evidence="2 3">CGMCC 1.8499</strain>
    </source>
</reference>
<feature type="compositionally biased region" description="Polar residues" evidence="1">
    <location>
        <begin position="18"/>
        <end position="41"/>
    </location>
</feature>
<evidence type="ECO:0000256" key="1">
    <source>
        <dbReference type="SAM" id="MobiDB-lite"/>
    </source>
</evidence>
<proteinExistence type="predicted"/>
<dbReference type="Proteomes" id="UP000183805">
    <property type="component" value="Unassembled WGS sequence"/>
</dbReference>
<evidence type="ECO:0000313" key="2">
    <source>
        <dbReference type="EMBL" id="SFT74565.1"/>
    </source>
</evidence>
<evidence type="ECO:0000313" key="3">
    <source>
        <dbReference type="Proteomes" id="UP000183805"/>
    </source>
</evidence>
<feature type="compositionally biased region" description="Acidic residues" evidence="1">
    <location>
        <begin position="64"/>
        <end position="101"/>
    </location>
</feature>
<feature type="non-terminal residue" evidence="2">
    <location>
        <position position="1"/>
    </location>
</feature>
<protein>
    <submittedName>
        <fullName evidence="2">Uncharacterized protein</fullName>
    </submittedName>
</protein>
<feature type="region of interest" description="Disordered" evidence="1">
    <location>
        <begin position="1"/>
        <end position="128"/>
    </location>
</feature>
<organism evidence="2 3">
    <name type="scientific">Pseudoalteromonas lipolytica</name>
    <dbReference type="NCBI Taxonomy" id="570156"/>
    <lineage>
        <taxon>Bacteria</taxon>
        <taxon>Pseudomonadati</taxon>
        <taxon>Pseudomonadota</taxon>
        <taxon>Gammaproteobacteria</taxon>
        <taxon>Alteromonadales</taxon>
        <taxon>Pseudoalteromonadaceae</taxon>
        <taxon>Pseudoalteromonas</taxon>
    </lineage>
</organism>
<comment type="caution">
    <text evidence="2">The sequence shown here is derived from an EMBL/GenBank/DDBJ whole genome shotgun (WGS) entry which is preliminary data.</text>
</comment>
<keyword evidence="3" id="KW-1185">Reference proteome</keyword>
<dbReference type="EMBL" id="FPAZ01000008">
    <property type="protein sequence ID" value="SFT74565.1"/>
    <property type="molecule type" value="Genomic_DNA"/>
</dbReference>
<accession>A0ABY1GHV7</accession>
<sequence length="355" mass="39206">LDPDCPAPTDNDPFMFGTGQQQTICFNNPDGSQCSIQTDSNGGYYMPVSYGSQEPVACNPTDPDPTDPDPTDPDPTDPDPTDPDPTDPDPTDPDPTDPDPTDPDKTPDPDPSPEPDPTDNTDAPDVLPALNQINDNLHAINNNMNSGFQNNHERLDRVAKEIQISNELANQHVYESKAIKDAIIGANEQTLGILNDMKNGITSIGTAVDKTNTLIGEGNEKLSEISDGINSTYEEGTCIGDLCSLDISEQLDEFDKSFQDFVNDEKDQKPPREFESYFNRFDSYVSSAFSGFTGQCVPFDIQVSIRNVERVISVGEHCPYYEEYFKPVIEWFLYVLTFVSVLNITSQSFRAFSTI</sequence>
<gene>
    <name evidence="2" type="ORF">SAMN04487854_108223</name>
</gene>
<name>A0ABY1GHV7_9GAMM</name>